<evidence type="ECO:0000313" key="3">
    <source>
        <dbReference type="Proteomes" id="UP000789405"/>
    </source>
</evidence>
<evidence type="ECO:0000259" key="1">
    <source>
        <dbReference type="Pfam" id="PF25431"/>
    </source>
</evidence>
<name>A0A9N9KEM4_9GLOM</name>
<gene>
    <name evidence="2" type="ORF">DERYTH_LOCUS27613</name>
</gene>
<reference evidence="2" key="1">
    <citation type="submission" date="2021-06" db="EMBL/GenBank/DDBJ databases">
        <authorList>
            <person name="Kallberg Y."/>
            <person name="Tangrot J."/>
            <person name="Rosling A."/>
        </authorList>
    </citation>
    <scope>NUCLEOTIDE SEQUENCE</scope>
    <source>
        <strain evidence="2">MA453B</strain>
    </source>
</reference>
<dbReference type="Pfam" id="PF25431">
    <property type="entry name" value="zf-C17orf113"/>
    <property type="match status" value="1"/>
</dbReference>
<keyword evidence="3" id="KW-1185">Reference proteome</keyword>
<feature type="domain" description="C17orf113 probable zinc finger" evidence="1">
    <location>
        <begin position="79"/>
        <end position="137"/>
    </location>
</feature>
<dbReference type="OrthoDB" id="2400197at2759"/>
<protein>
    <submittedName>
        <fullName evidence="2">67_t:CDS:1</fullName>
    </submittedName>
</protein>
<feature type="non-terminal residue" evidence="2">
    <location>
        <position position="1"/>
    </location>
</feature>
<dbReference type="EMBL" id="CAJVPY010064231">
    <property type="protein sequence ID" value="CAG8824022.1"/>
    <property type="molecule type" value="Genomic_DNA"/>
</dbReference>
<accession>A0A9N9KEM4</accession>
<evidence type="ECO:0000313" key="2">
    <source>
        <dbReference type="EMBL" id="CAG8824022.1"/>
    </source>
</evidence>
<comment type="caution">
    <text evidence="2">The sequence shown here is derived from an EMBL/GenBank/DDBJ whole genome shotgun (WGS) entry which is preliminary data.</text>
</comment>
<proteinExistence type="predicted"/>
<sequence>KITSFITTTQNSKQSKLPYNNDDSLSESFDFDNFENSTTISEDSNNEQDLNNDIELKKSKYARFDKKNLKWNPNWKKTYPWVDLVIKQDSKYIVCTWCIDAKCDNIFVTGTQYFKEQYLQRHIERSDHKKVVYARSKNQINILSSIHQCTEFEQLQTMRKMMNIYFLVKHNIATLNFEDLCHLV</sequence>
<dbReference type="AlphaFoldDB" id="A0A9N9KEM4"/>
<feature type="non-terminal residue" evidence="2">
    <location>
        <position position="184"/>
    </location>
</feature>
<organism evidence="2 3">
    <name type="scientific">Dentiscutata erythropus</name>
    <dbReference type="NCBI Taxonomy" id="1348616"/>
    <lineage>
        <taxon>Eukaryota</taxon>
        <taxon>Fungi</taxon>
        <taxon>Fungi incertae sedis</taxon>
        <taxon>Mucoromycota</taxon>
        <taxon>Glomeromycotina</taxon>
        <taxon>Glomeromycetes</taxon>
        <taxon>Diversisporales</taxon>
        <taxon>Gigasporaceae</taxon>
        <taxon>Dentiscutata</taxon>
    </lineage>
</organism>
<dbReference type="InterPro" id="IPR057456">
    <property type="entry name" value="Znf_C17orf113"/>
</dbReference>
<dbReference type="Proteomes" id="UP000789405">
    <property type="component" value="Unassembled WGS sequence"/>
</dbReference>